<feature type="compositionally biased region" description="Basic and acidic residues" evidence="1">
    <location>
        <begin position="68"/>
        <end position="80"/>
    </location>
</feature>
<proteinExistence type="predicted"/>
<evidence type="ECO:0000256" key="1">
    <source>
        <dbReference type="SAM" id="MobiDB-lite"/>
    </source>
</evidence>
<keyword evidence="2" id="KW-1185">Reference proteome</keyword>
<evidence type="ECO:0000313" key="3">
    <source>
        <dbReference type="WBParaSite" id="TREG1_8600.1"/>
    </source>
</evidence>
<dbReference type="WBParaSite" id="TREG1_8600.1">
    <property type="protein sequence ID" value="TREG1_8600.1"/>
    <property type="gene ID" value="TREG1_8600"/>
</dbReference>
<reference evidence="2" key="1">
    <citation type="submission" date="2022-06" db="EMBL/GenBank/DDBJ databases">
        <authorList>
            <person name="Berger JAMES D."/>
            <person name="Berger JAMES D."/>
        </authorList>
    </citation>
    <scope>NUCLEOTIDE SEQUENCE [LARGE SCALE GENOMIC DNA]</scope>
</reference>
<name>A0AA85KGY6_TRIRE</name>
<evidence type="ECO:0000313" key="2">
    <source>
        <dbReference type="Proteomes" id="UP000050795"/>
    </source>
</evidence>
<feature type="region of interest" description="Disordered" evidence="1">
    <location>
        <begin position="653"/>
        <end position="676"/>
    </location>
</feature>
<organism evidence="2 3">
    <name type="scientific">Trichobilharzia regenti</name>
    <name type="common">Nasal bird schistosome</name>
    <dbReference type="NCBI Taxonomy" id="157069"/>
    <lineage>
        <taxon>Eukaryota</taxon>
        <taxon>Metazoa</taxon>
        <taxon>Spiralia</taxon>
        <taxon>Lophotrochozoa</taxon>
        <taxon>Platyhelminthes</taxon>
        <taxon>Trematoda</taxon>
        <taxon>Digenea</taxon>
        <taxon>Strigeidida</taxon>
        <taxon>Schistosomatoidea</taxon>
        <taxon>Schistosomatidae</taxon>
        <taxon>Trichobilharzia</taxon>
    </lineage>
</organism>
<feature type="region of interest" description="Disordered" evidence="1">
    <location>
        <begin position="46"/>
        <end position="80"/>
    </location>
</feature>
<sequence length="701" mass="77620">MYDADSPHSYTSQRPLNEYNCKVAFSSTNKVNQEDIRNVGIPICQTIDNKDDDDEDDDQKSISNVVEDGDKNTGDTGNHVRSDGYFDEYSFYPSVKIPEVNPTEHGKLWDGAQIDQNKVNCVDPAYPNIPLGSFICPYSPDQRLFAGSASVPVTPHAKRSGITVSRRTNHFCHLPLRPSESTGFSACPNGSHFVAANHSNQKVFPYPPYLPTNTGSVCPHGCPCEVSIKPLWSGDPYLACEVPVRSVDQSVFGERHGSYAPFVSAPGSLPALHNDSIHPYSGIEPNEALHFNHNPWIYAARSNRHPHSAVCHMCSPTQSCLVEVPYAAPTKNLPKHSTYSVLKCQVPYTTHDPIDSMQYVYPSSSLAAILSPIVTQRRQHPQRQALQGSQPNRGLRRQQSQPKNVRLPDLMHIPLMERSTSHVQLSHLPSNYGLASPLETCLSNNHPISRQANRGFSLQYIPCSTSVHPGHYDLNPGFEYSNDVHPNPPSHYHRYASTAMNIFVELLVLEFQLGMSIPSGLQHLHMSDYLGQTGVMNSIFIHMNPTLQILNLCDTWAYLKATRGLQVDKFCDFGMYMVGNSNYNNPPIYGCELRHDPAGASDGASTGGGNVCNMSASGAYDGHDQLHTSSDQHLYEACSQLNQCASSERINDCGDPGTNDLRSPSGNEMYEDTKGPMQRWPQTVPLRHPHVNQNIHSPTAY</sequence>
<accession>A0AA85KGY6</accession>
<reference evidence="3" key="2">
    <citation type="submission" date="2023-11" db="UniProtKB">
        <authorList>
            <consortium name="WormBaseParasite"/>
        </authorList>
    </citation>
    <scope>IDENTIFICATION</scope>
</reference>
<feature type="compositionally biased region" description="Polar residues" evidence="1">
    <location>
        <begin position="382"/>
        <end position="403"/>
    </location>
</feature>
<dbReference type="Proteomes" id="UP000050795">
    <property type="component" value="Unassembled WGS sequence"/>
</dbReference>
<feature type="region of interest" description="Disordered" evidence="1">
    <location>
        <begin position="377"/>
        <end position="406"/>
    </location>
</feature>
<protein>
    <submittedName>
        <fullName evidence="3">Uncharacterized protein</fullName>
    </submittedName>
</protein>
<dbReference type="AlphaFoldDB" id="A0AA85KGY6"/>